<dbReference type="AlphaFoldDB" id="A0A673VVW7"/>
<keyword evidence="9" id="KW-1185">Reference proteome</keyword>
<dbReference type="Proteomes" id="UP000472277">
    <property type="component" value="Chromosome 2"/>
</dbReference>
<dbReference type="PANTHER" id="PTHR10332:SF17">
    <property type="entry name" value="EQUILIBRATIVE NUCLEOSIDE TRANSPORTER 3"/>
    <property type="match status" value="1"/>
</dbReference>
<keyword evidence="4 7" id="KW-0812">Transmembrane</keyword>
<keyword evidence="3" id="KW-0813">Transport</keyword>
<accession>A0A673VVW7</accession>
<dbReference type="PANTHER" id="PTHR10332">
    <property type="entry name" value="EQUILIBRATIVE NUCLEOSIDE TRANSPORTER"/>
    <property type="match status" value="1"/>
</dbReference>
<organism evidence="8 9">
    <name type="scientific">Salmo trutta</name>
    <name type="common">Brown trout</name>
    <dbReference type="NCBI Taxonomy" id="8032"/>
    <lineage>
        <taxon>Eukaryota</taxon>
        <taxon>Metazoa</taxon>
        <taxon>Chordata</taxon>
        <taxon>Craniata</taxon>
        <taxon>Vertebrata</taxon>
        <taxon>Euteleostomi</taxon>
        <taxon>Actinopterygii</taxon>
        <taxon>Neopterygii</taxon>
        <taxon>Teleostei</taxon>
        <taxon>Protacanthopterygii</taxon>
        <taxon>Salmoniformes</taxon>
        <taxon>Salmonidae</taxon>
        <taxon>Salmoninae</taxon>
        <taxon>Salmo</taxon>
    </lineage>
</organism>
<name>A0A673VVW7_SALTR</name>
<evidence type="ECO:0000256" key="6">
    <source>
        <dbReference type="ARBA" id="ARBA00023136"/>
    </source>
</evidence>
<sequence>MEVNDINKSEDVLAVCIQDTGYSLYYTTQLNADCRFLPDPSRHCPEDSYCMVYMIFFLLGTGSLLPWNFFITAKHYWTYKLSNNTDGHGEEPRSDLSVSQ</sequence>
<dbReference type="InParanoid" id="A0A673VVW7"/>
<keyword evidence="6 7" id="KW-0472">Membrane</keyword>
<evidence type="ECO:0000256" key="1">
    <source>
        <dbReference type="ARBA" id="ARBA00004141"/>
    </source>
</evidence>
<protein>
    <submittedName>
        <fullName evidence="8">Uncharacterized protein</fullName>
    </submittedName>
</protein>
<dbReference type="GO" id="GO:0005794">
    <property type="term" value="C:Golgi apparatus"/>
    <property type="evidence" value="ECO:0007669"/>
    <property type="project" value="TreeGrafter"/>
</dbReference>
<evidence type="ECO:0000313" key="8">
    <source>
        <dbReference type="Ensembl" id="ENSSTUP00000000131.1"/>
    </source>
</evidence>
<dbReference type="GeneTree" id="ENSGT00960000188766"/>
<evidence type="ECO:0000256" key="4">
    <source>
        <dbReference type="ARBA" id="ARBA00022692"/>
    </source>
</evidence>
<comment type="subcellular location">
    <subcellularLocation>
        <location evidence="1">Membrane</location>
        <topology evidence="1">Multi-pass membrane protein</topology>
    </subcellularLocation>
</comment>
<feature type="transmembrane region" description="Helical" evidence="7">
    <location>
        <begin position="51"/>
        <end position="71"/>
    </location>
</feature>
<evidence type="ECO:0000256" key="2">
    <source>
        <dbReference type="ARBA" id="ARBA00007965"/>
    </source>
</evidence>
<evidence type="ECO:0000256" key="5">
    <source>
        <dbReference type="ARBA" id="ARBA00022989"/>
    </source>
</evidence>
<evidence type="ECO:0000256" key="3">
    <source>
        <dbReference type="ARBA" id="ARBA00022448"/>
    </source>
</evidence>
<evidence type="ECO:0000256" key="7">
    <source>
        <dbReference type="SAM" id="Phobius"/>
    </source>
</evidence>
<dbReference type="GO" id="GO:0005337">
    <property type="term" value="F:nucleoside transmembrane transporter activity"/>
    <property type="evidence" value="ECO:0007669"/>
    <property type="project" value="InterPro"/>
</dbReference>
<dbReference type="GO" id="GO:0005886">
    <property type="term" value="C:plasma membrane"/>
    <property type="evidence" value="ECO:0007669"/>
    <property type="project" value="TreeGrafter"/>
</dbReference>
<keyword evidence="5 7" id="KW-1133">Transmembrane helix</keyword>
<evidence type="ECO:0000313" key="9">
    <source>
        <dbReference type="Proteomes" id="UP000472277"/>
    </source>
</evidence>
<proteinExistence type="inferred from homology"/>
<reference evidence="8" key="2">
    <citation type="submission" date="2025-09" db="UniProtKB">
        <authorList>
            <consortium name="Ensembl"/>
        </authorList>
    </citation>
    <scope>IDENTIFICATION</scope>
</reference>
<dbReference type="Ensembl" id="ENSSTUT00000000169.1">
    <property type="protein sequence ID" value="ENSSTUP00000000131.1"/>
    <property type="gene ID" value="ENSSTUG00000000122.1"/>
</dbReference>
<reference evidence="8" key="1">
    <citation type="submission" date="2025-08" db="UniProtKB">
        <authorList>
            <consortium name="Ensembl"/>
        </authorList>
    </citation>
    <scope>IDENTIFICATION</scope>
</reference>
<dbReference type="InterPro" id="IPR002259">
    <property type="entry name" value="Eqnu_transpt"/>
</dbReference>
<comment type="similarity">
    <text evidence="2">Belongs to the SLC29A/ENT transporter (TC 2.A.57) family.</text>
</comment>